<dbReference type="InterPro" id="IPR029044">
    <property type="entry name" value="Nucleotide-diphossugar_trans"/>
</dbReference>
<evidence type="ECO:0000313" key="6">
    <source>
        <dbReference type="Proteomes" id="UP000696931"/>
    </source>
</evidence>
<keyword evidence="4" id="KW-0812">Transmembrane</keyword>
<accession>A0A933SDM7</accession>
<dbReference type="AlphaFoldDB" id="A0A933SDM7"/>
<protein>
    <submittedName>
        <fullName evidence="5">Glycosyltransferase family 2 protein</fullName>
    </submittedName>
</protein>
<evidence type="ECO:0000256" key="4">
    <source>
        <dbReference type="SAM" id="Phobius"/>
    </source>
</evidence>
<keyword evidence="3" id="KW-0808">Transferase</keyword>
<evidence type="ECO:0000256" key="2">
    <source>
        <dbReference type="ARBA" id="ARBA00022676"/>
    </source>
</evidence>
<evidence type="ECO:0000313" key="5">
    <source>
        <dbReference type="EMBL" id="MBI5170464.1"/>
    </source>
</evidence>
<dbReference type="EMBL" id="JACRIW010000093">
    <property type="protein sequence ID" value="MBI5170464.1"/>
    <property type="molecule type" value="Genomic_DNA"/>
</dbReference>
<comment type="caution">
    <text evidence="5">The sequence shown here is derived from an EMBL/GenBank/DDBJ whole genome shotgun (WGS) entry which is preliminary data.</text>
</comment>
<feature type="transmembrane region" description="Helical" evidence="4">
    <location>
        <begin position="369"/>
        <end position="395"/>
    </location>
</feature>
<reference evidence="5" key="1">
    <citation type="submission" date="2020-07" db="EMBL/GenBank/DDBJ databases">
        <title>Huge and variable diversity of episymbiotic CPR bacteria and DPANN archaea in groundwater ecosystems.</title>
        <authorList>
            <person name="He C.Y."/>
            <person name="Keren R."/>
            <person name="Whittaker M."/>
            <person name="Farag I.F."/>
            <person name="Doudna J."/>
            <person name="Cate J.H.D."/>
            <person name="Banfield J.F."/>
        </authorList>
    </citation>
    <scope>NUCLEOTIDE SEQUENCE</scope>
    <source>
        <strain evidence="5">NC_groundwater_1813_Pr3_B-0.1um_71_17</strain>
    </source>
</reference>
<dbReference type="CDD" id="cd06423">
    <property type="entry name" value="CESA_like"/>
    <property type="match status" value="1"/>
</dbReference>
<dbReference type="PANTHER" id="PTHR43630:SF1">
    <property type="entry name" value="POLY-BETA-1,6-N-ACETYL-D-GLUCOSAMINE SYNTHASE"/>
    <property type="match status" value="1"/>
</dbReference>
<name>A0A933SDM7_UNCEI</name>
<evidence type="ECO:0000256" key="3">
    <source>
        <dbReference type="ARBA" id="ARBA00022679"/>
    </source>
</evidence>
<keyword evidence="2" id="KW-0328">Glycosyltransferase</keyword>
<dbReference type="Proteomes" id="UP000696931">
    <property type="component" value="Unassembled WGS sequence"/>
</dbReference>
<comment type="similarity">
    <text evidence="1">Belongs to the glycosyltransferase 2 family.</text>
</comment>
<keyword evidence="4" id="KW-1133">Transmembrane helix</keyword>
<feature type="transmembrane region" description="Helical" evidence="4">
    <location>
        <begin position="311"/>
        <end position="332"/>
    </location>
</feature>
<dbReference type="PANTHER" id="PTHR43630">
    <property type="entry name" value="POLY-BETA-1,6-N-ACETYL-D-GLUCOSAMINE SYNTHASE"/>
    <property type="match status" value="1"/>
</dbReference>
<sequence length="414" mass="46599">MPEWLRWLTGGIVPLDATPWPGSWSDPIVFTVLFCALVDFAKLVIEILGRDEPRDFTSDPTTVTAVIACRNGARVLPGTLAGLMRHLPPGRILVVDDGSTDGTAEVARALGCEVHRFERSKGKASAVNYAVHRVRTPLTLLLDDDTRLGAARLPTSLLADGAYDAVAFRVLPDRRQRDGADGANFLGAVQRYEYAKSMEIGKRFHDVSQSVSCVSGAIGLFRTADLQELHHQHTCVFQGEDLQRTMLHLLNGRRVVFADEPVWTVAPSTWGAWMRQRLIGWYPGLYHQLANMIRLLLHRHSSWRLRYEMAYNLYTVVSDPLKTWGIAVILAVPGMRHWGVVIYVLYLAFELFPWAVIRDPGSRRRAPLGVLLFYPLYGALNTILRTGAALTWFWLRHVKRDMKPRRGPVDRVTA</sequence>
<gene>
    <name evidence="5" type="ORF">HZA61_13330</name>
</gene>
<proteinExistence type="inferred from homology"/>
<dbReference type="Pfam" id="PF13641">
    <property type="entry name" value="Glyco_tranf_2_3"/>
    <property type="match status" value="1"/>
</dbReference>
<keyword evidence="4" id="KW-0472">Membrane</keyword>
<dbReference type="GO" id="GO:0016757">
    <property type="term" value="F:glycosyltransferase activity"/>
    <property type="evidence" value="ECO:0007669"/>
    <property type="project" value="UniProtKB-KW"/>
</dbReference>
<dbReference type="SUPFAM" id="SSF53448">
    <property type="entry name" value="Nucleotide-diphospho-sugar transferases"/>
    <property type="match status" value="1"/>
</dbReference>
<dbReference type="Gene3D" id="3.90.550.10">
    <property type="entry name" value="Spore Coat Polysaccharide Biosynthesis Protein SpsA, Chain A"/>
    <property type="match status" value="1"/>
</dbReference>
<evidence type="ECO:0000256" key="1">
    <source>
        <dbReference type="ARBA" id="ARBA00006739"/>
    </source>
</evidence>
<feature type="transmembrane region" description="Helical" evidence="4">
    <location>
        <begin position="338"/>
        <end position="357"/>
    </location>
</feature>
<organism evidence="5 6">
    <name type="scientific">Eiseniibacteriota bacterium</name>
    <dbReference type="NCBI Taxonomy" id="2212470"/>
    <lineage>
        <taxon>Bacteria</taxon>
        <taxon>Candidatus Eiseniibacteriota</taxon>
    </lineage>
</organism>